<dbReference type="VEuPathDB" id="FungiDB:JI435_431630"/>
<keyword evidence="2" id="KW-0813">Transport</keyword>
<gene>
    <name evidence="8" type="ORF">JI435_431630</name>
</gene>
<proteinExistence type="predicted"/>
<organism evidence="8 9">
    <name type="scientific">Phaeosphaeria nodorum (strain SN15 / ATCC MYA-4574 / FGSC 10173)</name>
    <name type="common">Glume blotch fungus</name>
    <name type="synonym">Parastagonospora nodorum</name>
    <dbReference type="NCBI Taxonomy" id="321614"/>
    <lineage>
        <taxon>Eukaryota</taxon>
        <taxon>Fungi</taxon>
        <taxon>Dikarya</taxon>
        <taxon>Ascomycota</taxon>
        <taxon>Pezizomycotina</taxon>
        <taxon>Dothideomycetes</taxon>
        <taxon>Pleosporomycetidae</taxon>
        <taxon>Pleosporales</taxon>
        <taxon>Pleosporineae</taxon>
        <taxon>Phaeosphaeriaceae</taxon>
        <taxon>Parastagonospora</taxon>
    </lineage>
</organism>
<evidence type="ECO:0000256" key="6">
    <source>
        <dbReference type="SAM" id="MobiDB-lite"/>
    </source>
</evidence>
<evidence type="ECO:0000256" key="2">
    <source>
        <dbReference type="ARBA" id="ARBA00022448"/>
    </source>
</evidence>
<dbReference type="GO" id="GO:0022857">
    <property type="term" value="F:transmembrane transporter activity"/>
    <property type="evidence" value="ECO:0007669"/>
    <property type="project" value="InterPro"/>
</dbReference>
<feature type="transmembrane region" description="Helical" evidence="7">
    <location>
        <begin position="361"/>
        <end position="382"/>
    </location>
</feature>
<dbReference type="Gene3D" id="1.20.1740.10">
    <property type="entry name" value="Amino acid/polyamine transporter I"/>
    <property type="match status" value="1"/>
</dbReference>
<keyword evidence="5 7" id="KW-0472">Membrane</keyword>
<keyword evidence="9" id="KW-1185">Reference proteome</keyword>
<evidence type="ECO:0008006" key="10">
    <source>
        <dbReference type="Google" id="ProtNLM"/>
    </source>
</evidence>
<dbReference type="InterPro" id="IPR002293">
    <property type="entry name" value="AA/rel_permease1"/>
</dbReference>
<evidence type="ECO:0000256" key="3">
    <source>
        <dbReference type="ARBA" id="ARBA00022692"/>
    </source>
</evidence>
<protein>
    <recommendedName>
        <fullName evidence="10">Amino acid permease/ SLC12A domain-containing protein</fullName>
    </recommendedName>
</protein>
<dbReference type="GO" id="GO:0016020">
    <property type="term" value="C:membrane"/>
    <property type="evidence" value="ECO:0007669"/>
    <property type="project" value="UniProtKB-SubCell"/>
</dbReference>
<feature type="transmembrane region" description="Helical" evidence="7">
    <location>
        <begin position="131"/>
        <end position="155"/>
    </location>
</feature>
<evidence type="ECO:0000313" key="9">
    <source>
        <dbReference type="Proteomes" id="UP000663193"/>
    </source>
</evidence>
<dbReference type="EMBL" id="CP069027">
    <property type="protein sequence ID" value="QRC94994.1"/>
    <property type="molecule type" value="Genomic_DNA"/>
</dbReference>
<evidence type="ECO:0000256" key="1">
    <source>
        <dbReference type="ARBA" id="ARBA00004141"/>
    </source>
</evidence>
<feature type="compositionally biased region" description="Basic and acidic residues" evidence="6">
    <location>
        <begin position="416"/>
        <end position="429"/>
    </location>
</feature>
<evidence type="ECO:0000256" key="5">
    <source>
        <dbReference type="ARBA" id="ARBA00023136"/>
    </source>
</evidence>
<feature type="transmembrane region" description="Helical" evidence="7">
    <location>
        <begin position="335"/>
        <end position="355"/>
    </location>
</feature>
<sequence length="519" mass="56391">MHDVEFQDQVSSLRSIDNIAYSASKSSSGWSSDEQLLARFGKEQQFKRNFNLLTVIALCSTVMNAWAGMLSGLQLVLFNGGPTGFLISFPIVFLGVLMQALVVAELASMIPLSGGQYNWVAILAPRRLSNFLSYFVGWIVTIAWQAGAAGVAFLTSNVILGLASAVHPDYEMKKWHVTLAFFAVITLAVLVTTVLGRLLPTIESVAFVIFVMGFFVLIIVLKYLAPKTDSSQVFQNFFNGGGWNNNVEATFVGAIPIMFGFNGFDAGVHLAEEVKDASRVVPKATIISTSLIIIMLIFGTIGSMATASRMLWAFAREEGVPCSRHISKIERNSGLPLYSIATTALLSMLFALIGLGSDAAFSALTGLTVASFYAGFMLTVSIEKPLGTGILQDNKIAERELDWALKVLKATTKPNRDAKSFESEAAKGGDDEEVANGDETAGGGSGVLVDYDSKKPPKRYWNDRIEERLAELIPDVLGDWAAFSPNDQSRASKAQHYTRESTDDSQKILHSMKISAHMM</sequence>
<feature type="region of interest" description="Disordered" evidence="6">
    <location>
        <begin position="416"/>
        <end position="450"/>
    </location>
</feature>
<dbReference type="Proteomes" id="UP000663193">
    <property type="component" value="Chromosome 5"/>
</dbReference>
<feature type="transmembrane region" description="Helical" evidence="7">
    <location>
        <begin position="175"/>
        <end position="198"/>
    </location>
</feature>
<comment type="subcellular location">
    <subcellularLocation>
        <location evidence="1">Membrane</location>
        <topology evidence="1">Multi-pass membrane protein</topology>
    </subcellularLocation>
</comment>
<accession>A0A7U2HYF8</accession>
<name>A0A7U2HYF8_PHANO</name>
<evidence type="ECO:0000256" key="4">
    <source>
        <dbReference type="ARBA" id="ARBA00022989"/>
    </source>
</evidence>
<feature type="transmembrane region" description="Helical" evidence="7">
    <location>
        <begin position="286"/>
        <end position="314"/>
    </location>
</feature>
<reference evidence="9" key="1">
    <citation type="journal article" date="2021" name="BMC Genomics">
        <title>Chromosome-level genome assembly and manually-curated proteome of model necrotroph Parastagonospora nodorum Sn15 reveals a genome-wide trove of candidate effector homologs, and redundancy of virulence-related functions within an accessory chromosome.</title>
        <authorList>
            <person name="Bertazzoni S."/>
            <person name="Jones D.A.B."/>
            <person name="Phan H.T."/>
            <person name="Tan K.-C."/>
            <person name="Hane J.K."/>
        </authorList>
    </citation>
    <scope>NUCLEOTIDE SEQUENCE [LARGE SCALE GENOMIC DNA]</scope>
    <source>
        <strain evidence="9">SN15 / ATCC MYA-4574 / FGSC 10173)</strain>
    </source>
</reference>
<feature type="transmembrane region" description="Helical" evidence="7">
    <location>
        <begin position="205"/>
        <end position="225"/>
    </location>
</feature>
<keyword evidence="4 7" id="KW-1133">Transmembrane helix</keyword>
<dbReference type="PANTHER" id="PTHR45649">
    <property type="entry name" value="AMINO-ACID PERMEASE BAT1"/>
    <property type="match status" value="1"/>
</dbReference>
<evidence type="ECO:0000313" key="8">
    <source>
        <dbReference type="EMBL" id="QRC94994.1"/>
    </source>
</evidence>
<dbReference type="AlphaFoldDB" id="A0A7U2HYF8"/>
<dbReference type="OrthoDB" id="3257095at2759"/>
<dbReference type="Pfam" id="PF13520">
    <property type="entry name" value="AA_permease_2"/>
    <property type="match status" value="1"/>
</dbReference>
<feature type="transmembrane region" description="Helical" evidence="7">
    <location>
        <begin position="49"/>
        <end position="67"/>
    </location>
</feature>
<keyword evidence="3 7" id="KW-0812">Transmembrane</keyword>
<dbReference type="PANTHER" id="PTHR45649:SF1">
    <property type="entry name" value="TRANSPORTER, PUTATIVE (EUROFUNG)-RELATED"/>
    <property type="match status" value="1"/>
</dbReference>
<evidence type="ECO:0000256" key="7">
    <source>
        <dbReference type="SAM" id="Phobius"/>
    </source>
</evidence>